<dbReference type="GO" id="GO:0019478">
    <property type="term" value="P:D-amino acid catabolic process"/>
    <property type="evidence" value="ECO:0007669"/>
    <property type="project" value="UniProtKB-UniRule"/>
</dbReference>
<sequence length="149" mass="16863">MRAVVQRVSEGSVSVDNTIVGKIAKGFLVLLGVEEQDDEKDLEYMVDKITNLRIFEDENEKMNLSLKDIGGELLVVSQFTLLGDCRKGRRPSFSTAARPERANELYMMFVKRCREQGLKVETGVFQAHMEVRLCNDGPVTMLIDSKKTF</sequence>
<keyword evidence="2" id="KW-0694">RNA-binding</keyword>
<evidence type="ECO:0000256" key="2">
    <source>
        <dbReference type="HAMAP-Rule" id="MF_00518"/>
    </source>
</evidence>
<dbReference type="InterPro" id="IPR003732">
    <property type="entry name" value="Daa-tRNA_deacyls_DTD"/>
</dbReference>
<feature type="short sequence motif" description="Gly-cisPro motif, important for rejection of L-amino acids" evidence="2">
    <location>
        <begin position="137"/>
        <end position="138"/>
    </location>
</feature>
<dbReference type="Pfam" id="PF02580">
    <property type="entry name" value="Tyr_Deacylase"/>
    <property type="match status" value="1"/>
</dbReference>
<dbReference type="RefSeq" id="WP_184308587.1">
    <property type="nucleotide sequence ID" value="NZ_JACHEN010000004.1"/>
</dbReference>
<dbReference type="EC" id="3.1.1.-" evidence="2"/>
<comment type="catalytic activity">
    <reaction evidence="2">
        <text>a D-aminoacyl-tRNA + H2O = a tRNA + a D-alpha-amino acid + H(+)</text>
        <dbReference type="Rhea" id="RHEA:13953"/>
        <dbReference type="Rhea" id="RHEA-COMP:10123"/>
        <dbReference type="Rhea" id="RHEA-COMP:10124"/>
        <dbReference type="ChEBI" id="CHEBI:15377"/>
        <dbReference type="ChEBI" id="CHEBI:15378"/>
        <dbReference type="ChEBI" id="CHEBI:59871"/>
        <dbReference type="ChEBI" id="CHEBI:78442"/>
        <dbReference type="ChEBI" id="CHEBI:79333"/>
        <dbReference type="EC" id="3.1.1.96"/>
    </reaction>
</comment>
<dbReference type="GO" id="GO:0000049">
    <property type="term" value="F:tRNA binding"/>
    <property type="evidence" value="ECO:0007669"/>
    <property type="project" value="UniProtKB-UniRule"/>
</dbReference>
<dbReference type="PANTHER" id="PTHR10472">
    <property type="entry name" value="D-TYROSYL-TRNA TYR DEACYLASE"/>
    <property type="match status" value="1"/>
</dbReference>
<dbReference type="PANTHER" id="PTHR10472:SF5">
    <property type="entry name" value="D-AMINOACYL-TRNA DEACYLASE 1"/>
    <property type="match status" value="1"/>
</dbReference>
<gene>
    <name evidence="2" type="primary">dtd</name>
    <name evidence="3" type="ORF">HNQ80_000920</name>
</gene>
<proteinExistence type="inferred from homology"/>
<evidence type="ECO:0000313" key="4">
    <source>
        <dbReference type="Proteomes" id="UP000579281"/>
    </source>
</evidence>
<dbReference type="GO" id="GO:0106026">
    <property type="term" value="F:Gly-tRNA(Ala) deacylase activity"/>
    <property type="evidence" value="ECO:0007669"/>
    <property type="project" value="UniProtKB-UniRule"/>
</dbReference>
<dbReference type="Proteomes" id="UP000579281">
    <property type="component" value="Unassembled WGS sequence"/>
</dbReference>
<comment type="subcellular location">
    <subcellularLocation>
        <location evidence="2">Cytoplasm</location>
    </subcellularLocation>
</comment>
<keyword evidence="2" id="KW-0820">tRNA-binding</keyword>
<evidence type="ECO:0000256" key="1">
    <source>
        <dbReference type="ARBA" id="ARBA00009673"/>
    </source>
</evidence>
<name>A0A841KXF1_9FIRM</name>
<comment type="subunit">
    <text evidence="2">Homodimer.</text>
</comment>
<dbReference type="GO" id="GO:0051500">
    <property type="term" value="F:D-tyrosyl-tRNA(Tyr) deacylase activity"/>
    <property type="evidence" value="ECO:0007669"/>
    <property type="project" value="TreeGrafter"/>
</dbReference>
<dbReference type="SUPFAM" id="SSF69500">
    <property type="entry name" value="DTD-like"/>
    <property type="match status" value="1"/>
</dbReference>
<dbReference type="HAMAP" id="MF_00518">
    <property type="entry name" value="Deacylase_Dtd"/>
    <property type="match status" value="1"/>
</dbReference>
<protein>
    <recommendedName>
        <fullName evidence="2">D-aminoacyl-tRNA deacylase</fullName>
        <shortName evidence="2">DTD</shortName>
        <ecNumber evidence="2">3.1.1.96</ecNumber>
    </recommendedName>
    <alternativeName>
        <fullName evidence="2">Gly-tRNA(Ala) deacylase</fullName>
        <ecNumber evidence="2">3.1.1.-</ecNumber>
    </alternativeName>
</protein>
<comment type="function">
    <text evidence="2">An aminoacyl-tRNA editing enzyme that deacylates mischarged D-aminoacyl-tRNAs. Also deacylates mischarged glycyl-tRNA(Ala), protecting cells against glycine mischarging by AlaRS. Acts via tRNA-based rather than protein-based catalysis; rejects L-amino acids rather than detecting D-amino acids in the active site. By recycling D-aminoacyl-tRNA to D-amino acids and free tRNA molecules, this enzyme counteracts the toxicity associated with the formation of D-aminoacyl-tRNA entities in vivo and helps enforce protein L-homochirality.</text>
</comment>
<keyword evidence="4" id="KW-1185">Reference proteome</keyword>
<evidence type="ECO:0000313" key="3">
    <source>
        <dbReference type="EMBL" id="MBB6214835.1"/>
    </source>
</evidence>
<dbReference type="EMBL" id="JACHEN010000004">
    <property type="protein sequence ID" value="MBB6214835.1"/>
    <property type="molecule type" value="Genomic_DNA"/>
</dbReference>
<keyword evidence="2" id="KW-0963">Cytoplasm</keyword>
<comment type="catalytic activity">
    <reaction evidence="2">
        <text>glycyl-tRNA(Ala) + H2O = tRNA(Ala) + glycine + H(+)</text>
        <dbReference type="Rhea" id="RHEA:53744"/>
        <dbReference type="Rhea" id="RHEA-COMP:9657"/>
        <dbReference type="Rhea" id="RHEA-COMP:13640"/>
        <dbReference type="ChEBI" id="CHEBI:15377"/>
        <dbReference type="ChEBI" id="CHEBI:15378"/>
        <dbReference type="ChEBI" id="CHEBI:57305"/>
        <dbReference type="ChEBI" id="CHEBI:78442"/>
        <dbReference type="ChEBI" id="CHEBI:78522"/>
    </reaction>
</comment>
<dbReference type="InterPro" id="IPR023509">
    <property type="entry name" value="DTD-like_sf"/>
</dbReference>
<comment type="domain">
    <text evidence="2">A Gly-cisPro motif from one monomer fits into the active site of the other monomer to allow specific chiral rejection of L-amino acids.</text>
</comment>
<dbReference type="CDD" id="cd00563">
    <property type="entry name" value="Dtyr_deacylase"/>
    <property type="match status" value="1"/>
</dbReference>
<comment type="similarity">
    <text evidence="1 2">Belongs to the DTD family.</text>
</comment>
<accession>A0A841KXF1</accession>
<keyword evidence="2 3" id="KW-0378">Hydrolase</keyword>
<dbReference type="AlphaFoldDB" id="A0A841KXF1"/>
<dbReference type="NCBIfam" id="TIGR00256">
    <property type="entry name" value="D-aminoacyl-tRNA deacylase"/>
    <property type="match status" value="1"/>
</dbReference>
<dbReference type="FunFam" id="3.50.80.10:FF:000001">
    <property type="entry name" value="D-aminoacyl-tRNA deacylase"/>
    <property type="match status" value="1"/>
</dbReference>
<dbReference type="Gene3D" id="3.50.80.10">
    <property type="entry name" value="D-tyrosyl-tRNA(Tyr) deacylase"/>
    <property type="match status" value="1"/>
</dbReference>
<dbReference type="GO" id="GO:0043908">
    <property type="term" value="F:Ser(Gly)-tRNA(Ala) hydrolase activity"/>
    <property type="evidence" value="ECO:0007669"/>
    <property type="project" value="UniProtKB-UniRule"/>
</dbReference>
<dbReference type="GO" id="GO:0005737">
    <property type="term" value="C:cytoplasm"/>
    <property type="evidence" value="ECO:0007669"/>
    <property type="project" value="UniProtKB-SubCell"/>
</dbReference>
<dbReference type="EC" id="3.1.1.96" evidence="2"/>
<reference evidence="3 4" key="1">
    <citation type="submission" date="2020-08" db="EMBL/GenBank/DDBJ databases">
        <title>Genomic Encyclopedia of Type Strains, Phase IV (KMG-IV): sequencing the most valuable type-strain genomes for metagenomic binning, comparative biology and taxonomic classification.</title>
        <authorList>
            <person name="Goeker M."/>
        </authorList>
    </citation>
    <scope>NUCLEOTIDE SEQUENCE [LARGE SCALE GENOMIC DNA]</scope>
    <source>
        <strain evidence="3 4">DSM 103526</strain>
    </source>
</reference>
<comment type="caution">
    <text evidence="3">The sequence shown here is derived from an EMBL/GenBank/DDBJ whole genome shotgun (WGS) entry which is preliminary data.</text>
</comment>
<organism evidence="3 4">
    <name type="scientific">Anaerosolibacter carboniphilus</name>
    <dbReference type="NCBI Taxonomy" id="1417629"/>
    <lineage>
        <taxon>Bacteria</taxon>
        <taxon>Bacillati</taxon>
        <taxon>Bacillota</taxon>
        <taxon>Clostridia</taxon>
        <taxon>Peptostreptococcales</taxon>
        <taxon>Thermotaleaceae</taxon>
        <taxon>Anaerosolibacter</taxon>
    </lineage>
</organism>